<dbReference type="PROSITE" id="PS51257">
    <property type="entry name" value="PROKAR_LIPOPROTEIN"/>
    <property type="match status" value="1"/>
</dbReference>
<evidence type="ECO:0000256" key="1">
    <source>
        <dbReference type="SAM" id="MobiDB-lite"/>
    </source>
</evidence>
<feature type="compositionally biased region" description="Basic and acidic residues" evidence="1">
    <location>
        <begin position="197"/>
        <end position="208"/>
    </location>
</feature>
<dbReference type="OrthoDB" id="1427840at2"/>
<dbReference type="Gene3D" id="2.30.30.40">
    <property type="entry name" value="SH3 Domains"/>
    <property type="match status" value="1"/>
</dbReference>
<organism evidence="2 3">
    <name type="scientific">Marixanthomonas ophiurae</name>
    <dbReference type="NCBI Taxonomy" id="387659"/>
    <lineage>
        <taxon>Bacteria</taxon>
        <taxon>Pseudomonadati</taxon>
        <taxon>Bacteroidota</taxon>
        <taxon>Flavobacteriia</taxon>
        <taxon>Flavobacteriales</taxon>
        <taxon>Flavobacteriaceae</taxon>
        <taxon>Marixanthomonas</taxon>
    </lineage>
</organism>
<protein>
    <submittedName>
        <fullName evidence="2">SH3 domain-containing protein</fullName>
    </submittedName>
</protein>
<gene>
    <name evidence="2" type="ORF">DZ858_04115</name>
</gene>
<dbReference type="AlphaFoldDB" id="A0A3E1QAY3"/>
<feature type="region of interest" description="Disordered" evidence="1">
    <location>
        <begin position="193"/>
        <end position="214"/>
    </location>
</feature>
<dbReference type="Proteomes" id="UP000261082">
    <property type="component" value="Unassembled WGS sequence"/>
</dbReference>
<evidence type="ECO:0000313" key="3">
    <source>
        <dbReference type="Proteomes" id="UP000261082"/>
    </source>
</evidence>
<dbReference type="RefSeq" id="WP_117158262.1">
    <property type="nucleotide sequence ID" value="NZ_QVID01000001.1"/>
</dbReference>
<reference evidence="2 3" key="1">
    <citation type="journal article" date="2007" name="Int. J. Syst. Evol. Microbiol.">
        <title>Marixanthomonas ophiurae gen. nov., sp. nov., a marine bacterium of the family Flavobacteriaceae isolated from a deep-sea brittle star.</title>
        <authorList>
            <person name="Romanenko L.A."/>
            <person name="Uchino M."/>
            <person name="Frolova G.M."/>
            <person name="Mikhailov V.V."/>
        </authorList>
    </citation>
    <scope>NUCLEOTIDE SEQUENCE [LARGE SCALE GENOMIC DNA]</scope>
    <source>
        <strain evidence="2 3">KMM 3046</strain>
    </source>
</reference>
<dbReference type="EMBL" id="QVID01000001">
    <property type="protein sequence ID" value="RFN59264.1"/>
    <property type="molecule type" value="Genomic_DNA"/>
</dbReference>
<comment type="caution">
    <text evidence="2">The sequence shown here is derived from an EMBL/GenBank/DDBJ whole genome shotgun (WGS) entry which is preliminary data.</text>
</comment>
<sequence length="259" mass="29097">MKKVAYSLLVFTVIISVLSCKNETKSNESSEISEETNELALAEKETETTPDFLYVTASSGLTLREHNNLNSEKLGVMPYGTKIKVIAPEDEETMTIGGIRGAMHQIEYNQKTGYAFNGYLSRFFPPEEDIKAKIYADDLKGQFPGVSFTETSGGTASKPTNTETLVLPTDKWHEVFYIAAELFDIPKSFAYPNPKGSNEETVKEKDPKSGTWTSQLTVNRKNNNLEKINYDYRTEGYGYSVDILQEGNKMKLERTEMAD</sequence>
<accession>A0A3E1QAY3</accession>
<evidence type="ECO:0000313" key="2">
    <source>
        <dbReference type="EMBL" id="RFN59264.1"/>
    </source>
</evidence>
<name>A0A3E1QAY3_9FLAO</name>
<proteinExistence type="predicted"/>
<keyword evidence="3" id="KW-1185">Reference proteome</keyword>